<name>W6U7F7_ECHGR</name>
<dbReference type="Proteomes" id="UP000019149">
    <property type="component" value="Unassembled WGS sequence"/>
</dbReference>
<keyword evidence="1" id="KW-0472">Membrane</keyword>
<keyword evidence="1" id="KW-0812">Transmembrane</keyword>
<organism evidence="2 3">
    <name type="scientific">Echinococcus granulosus</name>
    <name type="common">Hydatid tapeworm</name>
    <dbReference type="NCBI Taxonomy" id="6210"/>
    <lineage>
        <taxon>Eukaryota</taxon>
        <taxon>Metazoa</taxon>
        <taxon>Spiralia</taxon>
        <taxon>Lophotrochozoa</taxon>
        <taxon>Platyhelminthes</taxon>
        <taxon>Cestoda</taxon>
        <taxon>Eucestoda</taxon>
        <taxon>Cyclophyllidea</taxon>
        <taxon>Taeniidae</taxon>
        <taxon>Echinococcus</taxon>
        <taxon>Echinococcus granulosus group</taxon>
    </lineage>
</organism>
<protein>
    <submittedName>
        <fullName evidence="2">Uncharacterized protein</fullName>
    </submittedName>
</protein>
<proteinExistence type="predicted"/>
<comment type="caution">
    <text evidence="2">The sequence shown here is derived from an EMBL/GenBank/DDBJ whole genome shotgun (WGS) entry which is preliminary data.</text>
</comment>
<dbReference type="CTD" id="36346545"/>
<dbReference type="RefSeq" id="XP_024345503.1">
    <property type="nucleotide sequence ID" value="XM_024500079.1"/>
</dbReference>
<evidence type="ECO:0000313" key="3">
    <source>
        <dbReference type="Proteomes" id="UP000019149"/>
    </source>
</evidence>
<gene>
    <name evidence="2" type="ORF">EGR_10830</name>
</gene>
<keyword evidence="3" id="KW-1185">Reference proteome</keyword>
<dbReference type="AlphaFoldDB" id="W6U7F7"/>
<dbReference type="GeneID" id="36346545"/>
<sequence>MRARKKVNELVRVYIIIVIETLVLLITVYCLKLLEFQQIPNGHPRGYANCDPRIHPLNIRIVKSTMNKRSLHRLIRDDRQARGVHDNIRPKLNTEHLDSA</sequence>
<dbReference type="EMBL" id="APAU02000279">
    <property type="protein sequence ID" value="EUB54307.1"/>
    <property type="molecule type" value="Genomic_DNA"/>
</dbReference>
<keyword evidence="1" id="KW-1133">Transmembrane helix</keyword>
<reference evidence="2 3" key="1">
    <citation type="journal article" date="2013" name="Nat. Genet.">
        <title>The genome of the hydatid tapeworm Echinococcus granulosus.</title>
        <authorList>
            <person name="Zheng H."/>
            <person name="Zhang W."/>
            <person name="Zhang L."/>
            <person name="Zhang Z."/>
            <person name="Li J."/>
            <person name="Lu G."/>
            <person name="Zhu Y."/>
            <person name="Wang Y."/>
            <person name="Huang Y."/>
            <person name="Liu J."/>
            <person name="Kang H."/>
            <person name="Chen J."/>
            <person name="Wang L."/>
            <person name="Chen A."/>
            <person name="Yu S."/>
            <person name="Gao Z."/>
            <person name="Jin L."/>
            <person name="Gu W."/>
            <person name="Wang Z."/>
            <person name="Zhao L."/>
            <person name="Shi B."/>
            <person name="Wen H."/>
            <person name="Lin R."/>
            <person name="Jones M.K."/>
            <person name="Brejova B."/>
            <person name="Vinar T."/>
            <person name="Zhao G."/>
            <person name="McManus D.P."/>
            <person name="Chen Z."/>
            <person name="Zhou Y."/>
            <person name="Wang S."/>
        </authorList>
    </citation>
    <scope>NUCLEOTIDE SEQUENCE [LARGE SCALE GENOMIC DNA]</scope>
</reference>
<evidence type="ECO:0000313" key="2">
    <source>
        <dbReference type="EMBL" id="EUB54307.1"/>
    </source>
</evidence>
<dbReference type="KEGG" id="egl:EGR_10830"/>
<accession>W6U7F7</accession>
<feature type="transmembrane region" description="Helical" evidence="1">
    <location>
        <begin position="12"/>
        <end position="34"/>
    </location>
</feature>
<evidence type="ECO:0000256" key="1">
    <source>
        <dbReference type="SAM" id="Phobius"/>
    </source>
</evidence>